<organism evidence="2">
    <name type="scientific">Eiseniibacteriota bacterium</name>
    <dbReference type="NCBI Taxonomy" id="2212470"/>
    <lineage>
        <taxon>Bacteria</taxon>
        <taxon>Candidatus Eiseniibacteriota</taxon>
    </lineage>
</organism>
<reference evidence="2" key="1">
    <citation type="journal article" date="2020" name="mSystems">
        <title>Genome- and Community-Level Interaction Insights into Carbon Utilization and Element Cycling Functions of Hydrothermarchaeota in Hydrothermal Sediment.</title>
        <authorList>
            <person name="Zhou Z."/>
            <person name="Liu Y."/>
            <person name="Xu W."/>
            <person name="Pan J."/>
            <person name="Luo Z.H."/>
            <person name="Li M."/>
        </authorList>
    </citation>
    <scope>NUCLEOTIDE SEQUENCE [LARGE SCALE GENOMIC DNA]</scope>
    <source>
        <strain evidence="2">SpSt-381</strain>
    </source>
</reference>
<comment type="caution">
    <text evidence="2">The sequence shown here is derived from an EMBL/GenBank/DDBJ whole genome shotgun (WGS) entry which is preliminary data.</text>
</comment>
<protein>
    <submittedName>
        <fullName evidence="2">T9SS type A sorting domain-containing protein</fullName>
    </submittedName>
</protein>
<evidence type="ECO:0000259" key="1">
    <source>
        <dbReference type="Pfam" id="PF13860"/>
    </source>
</evidence>
<dbReference type="AlphaFoldDB" id="A0A832I0D8"/>
<evidence type="ECO:0000313" key="2">
    <source>
        <dbReference type="EMBL" id="HGZ42331.1"/>
    </source>
</evidence>
<dbReference type="Gene3D" id="2.60.40.4070">
    <property type="match status" value="1"/>
</dbReference>
<feature type="domain" description="FlgD/Vpr Ig-like" evidence="1">
    <location>
        <begin position="644"/>
        <end position="708"/>
    </location>
</feature>
<dbReference type="InterPro" id="IPR025965">
    <property type="entry name" value="FlgD/Vpr_Ig-like"/>
</dbReference>
<sequence>MCANPADQFEVHLAADGTGGVVVAWSDSRGNEDFRPDYYAQRVTYSGAFAWAADGVPIVASPGIEAYLDIAGDGAGGAIVVWTDDPLGVSDLYAQRLDAATGAGQWGAAGTPITQDPTRQEFPHVIFDGARALVVWNDIPMNPGPWLPRIFAQALGPLGNAIWAPGGVVVSPSAIQFTDTDPVSDGLGGFIIAWSSQSGAGATHDVYAQRVDASGLPVWGPNGVALSLAPGGQIVKSIVSDARGGAIVVWDDGRNLPGYTEDVYAARVTHAGVATWTADGVPVSSADSVQIHSVAVPDGAGGAVVAWIDTRNAGDDKLDIFAQQVGASGSAGVRAPSVDCQPDLCGYAYTDFGDAPENLPGFPSGSLGHYPTCKTATTAGTQEIECGAALSTPPGSTGYVEHVGTYGDANYVTFGCQKGPAVVGVDSEVDGLVNVGTGPPPLMPVTSACDPAAPLQNFEDAFGGLWFGGDDLASPAWGVALASRPTFRNCATASLRLRTGACGPQNATAYLNVLVDWNQDGDWNDVARCGAAGAETCAPEWAVKNALVSVRPGCDSLDTPVFQVGPATGGTWMRLTLTLAPVTDDFPWAGSALNSEPGGATGAFAGGETEDYPVTIVEAVDVGAPPTPDALVLAPPAPNPGAGETDVRFALPHASQVRLGVYDLAGRRVRSLASGMRPAGTHVVRWDGRDETGAPAPSGLYFVRLEAAGATRVRTVVRTR</sequence>
<dbReference type="NCBIfam" id="TIGR04183">
    <property type="entry name" value="Por_Secre_tail"/>
    <property type="match status" value="1"/>
</dbReference>
<proteinExistence type="predicted"/>
<dbReference type="InterPro" id="IPR026444">
    <property type="entry name" value="Secre_tail"/>
</dbReference>
<dbReference type="EMBL" id="DSQF01000004">
    <property type="protein sequence ID" value="HGZ42331.1"/>
    <property type="molecule type" value="Genomic_DNA"/>
</dbReference>
<dbReference type="Pfam" id="PF13860">
    <property type="entry name" value="FlgD_ig"/>
    <property type="match status" value="1"/>
</dbReference>
<accession>A0A832I0D8</accession>
<name>A0A832I0D8_UNCEI</name>
<gene>
    <name evidence="2" type="ORF">ENR23_02710</name>
</gene>